<keyword evidence="2" id="KW-1185">Reference proteome</keyword>
<comment type="caution">
    <text evidence="1">The sequence shown here is derived from an EMBL/GenBank/DDBJ whole genome shotgun (WGS) entry which is preliminary data.</text>
</comment>
<dbReference type="AlphaFoldDB" id="A0A8T0EX29"/>
<accession>A0A8T0EX29</accession>
<organism evidence="1 2">
    <name type="scientific">Argiope bruennichi</name>
    <name type="common">Wasp spider</name>
    <name type="synonym">Aranea bruennichi</name>
    <dbReference type="NCBI Taxonomy" id="94029"/>
    <lineage>
        <taxon>Eukaryota</taxon>
        <taxon>Metazoa</taxon>
        <taxon>Ecdysozoa</taxon>
        <taxon>Arthropoda</taxon>
        <taxon>Chelicerata</taxon>
        <taxon>Arachnida</taxon>
        <taxon>Araneae</taxon>
        <taxon>Araneomorphae</taxon>
        <taxon>Entelegynae</taxon>
        <taxon>Araneoidea</taxon>
        <taxon>Araneidae</taxon>
        <taxon>Argiope</taxon>
    </lineage>
</organism>
<dbReference type="Proteomes" id="UP000807504">
    <property type="component" value="Unassembled WGS sequence"/>
</dbReference>
<name>A0A8T0EX29_ARGBR</name>
<evidence type="ECO:0000313" key="1">
    <source>
        <dbReference type="EMBL" id="KAF8782905.1"/>
    </source>
</evidence>
<gene>
    <name evidence="1" type="ORF">HNY73_013138</name>
</gene>
<sequence>MKPIILFDYMFLTNDVRINLTKDSEHPEFMRQLALEVIGDIPDQALKVCMEAKWNLGELEVTWFTEIFIAHEIKSFII</sequence>
<evidence type="ECO:0000313" key="2">
    <source>
        <dbReference type="Proteomes" id="UP000807504"/>
    </source>
</evidence>
<protein>
    <submittedName>
        <fullName evidence="1">Uncharacterized protein</fullName>
    </submittedName>
</protein>
<reference evidence="1" key="1">
    <citation type="journal article" date="2020" name="bioRxiv">
        <title>Chromosome-level reference genome of the European wasp spider Argiope bruennichi: a resource for studies on range expansion and evolutionary adaptation.</title>
        <authorList>
            <person name="Sheffer M.M."/>
            <person name="Hoppe A."/>
            <person name="Krehenwinkel H."/>
            <person name="Uhl G."/>
            <person name="Kuss A.W."/>
            <person name="Jensen L."/>
            <person name="Jensen C."/>
            <person name="Gillespie R.G."/>
            <person name="Hoff K.J."/>
            <person name="Prost S."/>
        </authorList>
    </citation>
    <scope>NUCLEOTIDE SEQUENCE</scope>
</reference>
<dbReference type="EMBL" id="JABXBU010001863">
    <property type="protein sequence ID" value="KAF8782905.1"/>
    <property type="molecule type" value="Genomic_DNA"/>
</dbReference>
<reference evidence="1" key="2">
    <citation type="submission" date="2020-06" db="EMBL/GenBank/DDBJ databases">
        <authorList>
            <person name="Sheffer M."/>
        </authorList>
    </citation>
    <scope>NUCLEOTIDE SEQUENCE</scope>
</reference>
<proteinExistence type="predicted"/>